<feature type="transmembrane region" description="Helical" evidence="1">
    <location>
        <begin position="141"/>
        <end position="164"/>
    </location>
</feature>
<feature type="transmembrane region" description="Helical" evidence="1">
    <location>
        <begin position="17"/>
        <end position="39"/>
    </location>
</feature>
<proteinExistence type="predicted"/>
<protein>
    <submittedName>
        <fullName evidence="2">Uncharacterized protein</fullName>
    </submittedName>
</protein>
<dbReference type="InterPro" id="IPR046062">
    <property type="entry name" value="DUF6020"/>
</dbReference>
<feature type="transmembrane region" description="Helical" evidence="1">
    <location>
        <begin position="55"/>
        <end position="78"/>
    </location>
</feature>
<keyword evidence="1" id="KW-1133">Transmembrane helix</keyword>
<keyword evidence="3" id="KW-1185">Reference proteome</keyword>
<dbReference type="Pfam" id="PF19484">
    <property type="entry name" value="DUF6020"/>
    <property type="match status" value="1"/>
</dbReference>
<gene>
    <name evidence="2" type="ORF">WOSG25_080240</name>
</gene>
<keyword evidence="1" id="KW-0812">Transmembrane</keyword>
<organism evidence="2 3">
    <name type="scientific">Weissella oryzae (strain DSM 25784 / JCM 18191 / LMG 30913 / SG25)</name>
    <dbReference type="NCBI Taxonomy" id="1329250"/>
    <lineage>
        <taxon>Bacteria</taxon>
        <taxon>Bacillati</taxon>
        <taxon>Bacillota</taxon>
        <taxon>Bacilli</taxon>
        <taxon>Lactobacillales</taxon>
        <taxon>Lactobacillaceae</taxon>
        <taxon>Weissella</taxon>
    </lineage>
</organism>
<reference evidence="3" key="1">
    <citation type="journal article" date="2014" name="Genome Announc.">
        <title>Draft genome sequence of Weissella oryzae SG25T, isolated from fermented rice grains.</title>
        <authorList>
            <person name="Tanizawa Y."/>
            <person name="Fujisawa T."/>
            <person name="Mochizuki T."/>
            <person name="Kaminuma E."/>
            <person name="Suzuki Y."/>
            <person name="Nakamura Y."/>
            <person name="Tohno M."/>
        </authorList>
    </citation>
    <scope>NUCLEOTIDE SEQUENCE [LARGE SCALE GENOMIC DNA]</scope>
    <source>
        <strain evidence="3">DSM 25784 / JCM 18191 / LMG 30913 / SG25</strain>
    </source>
</reference>
<sequence length="542" mass="61018">MVTHGNPFTFVDGLGNIGLGIISFIIFFIIEMVLSLIFLRAKAIKLRDSKHTYQWLTYLGVIILLWLPYIVLAFPGVIGWDGADQLNGIFRSNMPAQNIHFYGTVFNYAHQQFYLTNHHPLLTSLFLGGLYWLGYVGLKSAYFGVAIITLVQALLLGTALAYLVSTISTLGKRSGWFVISFFGLFPIFPILVVNVNKTAIFLITLVFFFGALIRLMLKQSKFSDQLILLVSGVCLVLVRNDSFLLLFTAIFVFLIFRLPLKQLLATFATALFVFAIWSKVLLPALHVEPTESVEALALPSQQIVYTLKHKPEAFSAQSKHKLAKLADLKLMTMSYTNGAYDPIKHTYYYYPDGFFVAGKSYTQRMAMIKAAPINAHKAWFWSIWLEGLKNAPSMYINAFIRNYYHYQYFGDRRINFDLGFAGAGFVPYEDSKLFADFNNLPTEGQKRLATFMLNLQNFVPTNILLTTGFWGLTTVLLTFISFALKNKFALAFSIMALSTIAVGFLSPVDGYLRYVLPVMLTIPMTIMLLSGTNTLKVNDGGN</sequence>
<dbReference type="EMBL" id="DF820491">
    <property type="protein sequence ID" value="GAK31192.1"/>
    <property type="molecule type" value="Genomic_DNA"/>
</dbReference>
<evidence type="ECO:0000256" key="1">
    <source>
        <dbReference type="SAM" id="Phobius"/>
    </source>
</evidence>
<feature type="transmembrane region" description="Helical" evidence="1">
    <location>
        <begin position="262"/>
        <end position="282"/>
    </location>
</feature>
<evidence type="ECO:0000313" key="2">
    <source>
        <dbReference type="EMBL" id="GAK31192.1"/>
    </source>
</evidence>
<accession>A0A069CUW9</accession>
<dbReference type="STRING" id="1329250.WOSG25_080240"/>
<dbReference type="Proteomes" id="UP000030643">
    <property type="component" value="Unassembled WGS sequence"/>
</dbReference>
<feature type="transmembrane region" description="Helical" evidence="1">
    <location>
        <begin position="488"/>
        <end position="507"/>
    </location>
</feature>
<feature type="transmembrane region" description="Helical" evidence="1">
    <location>
        <begin position="462"/>
        <end position="482"/>
    </location>
</feature>
<feature type="transmembrane region" description="Helical" evidence="1">
    <location>
        <begin position="226"/>
        <end position="256"/>
    </location>
</feature>
<dbReference type="AlphaFoldDB" id="A0A069CUW9"/>
<feature type="transmembrane region" description="Helical" evidence="1">
    <location>
        <begin position="176"/>
        <end position="193"/>
    </location>
</feature>
<evidence type="ECO:0000313" key="3">
    <source>
        <dbReference type="Proteomes" id="UP000030643"/>
    </source>
</evidence>
<name>A0A069CUW9_WEIOS</name>
<feature type="transmembrane region" description="Helical" evidence="1">
    <location>
        <begin position="514"/>
        <end position="532"/>
    </location>
</feature>
<feature type="transmembrane region" description="Helical" evidence="1">
    <location>
        <begin position="199"/>
        <end position="217"/>
    </location>
</feature>
<keyword evidence="1" id="KW-0472">Membrane</keyword>